<organism evidence="4">
    <name type="scientific">Vannella robusta</name>
    <dbReference type="NCBI Taxonomy" id="1487602"/>
    <lineage>
        <taxon>Eukaryota</taxon>
        <taxon>Amoebozoa</taxon>
        <taxon>Discosea</taxon>
        <taxon>Flabellinia</taxon>
        <taxon>Vannellidae</taxon>
        <taxon>Vannella</taxon>
    </lineage>
</organism>
<feature type="domain" description="Right handed beta helix" evidence="3">
    <location>
        <begin position="263"/>
        <end position="398"/>
    </location>
</feature>
<dbReference type="SUPFAM" id="SSF51126">
    <property type="entry name" value="Pectin lyase-like"/>
    <property type="match status" value="1"/>
</dbReference>
<evidence type="ECO:0000259" key="3">
    <source>
        <dbReference type="Pfam" id="PF13229"/>
    </source>
</evidence>
<keyword evidence="2" id="KW-0732">Signal</keyword>
<evidence type="ECO:0000313" key="4">
    <source>
        <dbReference type="EMBL" id="CAE2235864.1"/>
    </source>
</evidence>
<dbReference type="EMBL" id="HBKP01022054">
    <property type="protein sequence ID" value="CAE2235864.1"/>
    <property type="molecule type" value="Transcribed_RNA"/>
</dbReference>
<gene>
    <name evidence="4" type="ORF">VSP0166_LOCUS15380</name>
</gene>
<dbReference type="InterPro" id="IPR012334">
    <property type="entry name" value="Pectin_lyas_fold"/>
</dbReference>
<sequence length="477" mass="51239">MSSGRIFLLFGYLCVLVSALDVHVDPSATAGGDGSVNHPYSSVKEAITMENTAASSAPGLKLILSSGIYEGENNFNLTLDSKYIQLYGDTEFAGGAETFDVVFDALDSPAFAFKLSGIGSLSLSNIRYQNMQTLLSFSSPNHENSRSHPISLTKCYLDNIKQNAIDIQGVNTFTMNECTIQRCRGSFVDFIGNSDLVATAAISDVTIEESGGMYLQNIEAQLERVSFKTLGQRAVFLNPSRNSRNIITDCSFVPPLATAFEGSALYIQDTNTGNTQASVTISRSTFTGAAAAKGGAVWLGNIRGIIENSTFSQCSSNNGGAVILSASIVSISGCEFYGNTALNGGAIYLEQESTLQLEDNIFEENMAATGNLVYCDSEEDLLVAVGNQNSTFTSNDVQCGEVITQNDFSSPMFSSSMETSYASSSSSSFQFLYGYILVVSQAFIICILVVALILGLYIYTRRTSVPNEVFDIDLEEL</sequence>
<feature type="transmembrane region" description="Helical" evidence="1">
    <location>
        <begin position="432"/>
        <end position="459"/>
    </location>
</feature>
<evidence type="ECO:0000256" key="1">
    <source>
        <dbReference type="SAM" id="Phobius"/>
    </source>
</evidence>
<dbReference type="PANTHER" id="PTHR11319">
    <property type="entry name" value="G PROTEIN-COUPLED RECEPTOR-RELATED"/>
    <property type="match status" value="1"/>
</dbReference>
<dbReference type="InterPro" id="IPR011050">
    <property type="entry name" value="Pectin_lyase_fold/virulence"/>
</dbReference>
<dbReference type="Gene3D" id="2.160.20.10">
    <property type="entry name" value="Single-stranded right-handed beta-helix, Pectin lyase-like"/>
    <property type="match status" value="1"/>
</dbReference>
<feature type="signal peptide" evidence="2">
    <location>
        <begin position="1"/>
        <end position="19"/>
    </location>
</feature>
<proteinExistence type="predicted"/>
<name>A0A7S4MQI4_9EUKA</name>
<accession>A0A7S4MQI4</accession>
<keyword evidence="1" id="KW-1133">Transmembrane helix</keyword>
<dbReference type="PANTHER" id="PTHR11319:SF35">
    <property type="entry name" value="OUTER MEMBRANE PROTEIN PMPC-RELATED"/>
    <property type="match status" value="1"/>
</dbReference>
<reference evidence="4" key="1">
    <citation type="submission" date="2021-01" db="EMBL/GenBank/DDBJ databases">
        <authorList>
            <person name="Corre E."/>
            <person name="Pelletier E."/>
            <person name="Niang G."/>
            <person name="Scheremetjew M."/>
            <person name="Finn R."/>
            <person name="Kale V."/>
            <person name="Holt S."/>
            <person name="Cochrane G."/>
            <person name="Meng A."/>
            <person name="Brown T."/>
            <person name="Cohen L."/>
        </authorList>
    </citation>
    <scope>NUCLEOTIDE SEQUENCE</scope>
    <source>
        <strain evidence="4">DIVA3 518/3/11/1/6</strain>
    </source>
</reference>
<dbReference type="InterPro" id="IPR039448">
    <property type="entry name" value="Beta_helix"/>
</dbReference>
<keyword evidence="1" id="KW-0472">Membrane</keyword>
<dbReference type="Pfam" id="PF13229">
    <property type="entry name" value="Beta_helix"/>
    <property type="match status" value="1"/>
</dbReference>
<keyword evidence="1" id="KW-0812">Transmembrane</keyword>
<evidence type="ECO:0000256" key="2">
    <source>
        <dbReference type="SAM" id="SignalP"/>
    </source>
</evidence>
<feature type="chain" id="PRO_5030772781" description="Right handed beta helix domain-containing protein" evidence="2">
    <location>
        <begin position="20"/>
        <end position="477"/>
    </location>
</feature>
<protein>
    <recommendedName>
        <fullName evidence="3">Right handed beta helix domain-containing protein</fullName>
    </recommendedName>
</protein>
<dbReference type="AlphaFoldDB" id="A0A7S4MQI4"/>